<dbReference type="Gene3D" id="3.30.1360.120">
    <property type="entry name" value="Probable tRNA modification gtpase trme, domain 1"/>
    <property type="match status" value="1"/>
</dbReference>
<dbReference type="EMBL" id="CP162511">
    <property type="protein sequence ID" value="XDI06161.1"/>
    <property type="molecule type" value="Genomic_DNA"/>
</dbReference>
<dbReference type="GO" id="GO:0016740">
    <property type="term" value="F:transferase activity"/>
    <property type="evidence" value="ECO:0007669"/>
    <property type="project" value="UniProtKB-KW"/>
</dbReference>
<keyword evidence="2" id="KW-0808">Transferase</keyword>
<organism evidence="2">
    <name type="scientific">Herbiconiux sp. A18JL235</name>
    <dbReference type="NCBI Taxonomy" id="3152363"/>
    <lineage>
        <taxon>Bacteria</taxon>
        <taxon>Bacillati</taxon>
        <taxon>Actinomycetota</taxon>
        <taxon>Actinomycetes</taxon>
        <taxon>Micrococcales</taxon>
        <taxon>Microbacteriaceae</taxon>
        <taxon>Herbiconiux</taxon>
    </lineage>
</organism>
<accession>A0AB39BIE3</accession>
<sequence>MSLQDRIDQFESPLAMLRASGIGDPFPYPLDYTNWRDEQKAWTTTAVLFDQSFHMTDLFITGPDVYKLLSDTSVNSYATFGPGKAKQYVAVNEEGYVVGDNILVGLGPDEVTLAGFAHSLNWLEYHAATGGYDVEISRDRNSQGEPGSKRLYRYELEGPVAWKILEAAAGHELDHIKFFNTAKITIAGHQVWALNHTMGGVPGAESTGLELWGPTEEGPAVTEAILAAGEQFGLKRGGALAYASTTAESGWVGAIVPAVYTSPSLRAYREWLPDDSLEAFAINGLHGSHNPDTVEGYYLNPWELGYNRVVKFDHDFIGRSALEKMQNENPRRKVWLKWNGEDTQRALVASELDAPDRPKALPFPMGISWDEVRVGDRLIGRTQQTGYTVNIGGFSSNGSVDEEYAVDGTEVEIVWGDHDGGESNPSTPRHAPIRIRATVHTSSPVDA</sequence>
<dbReference type="Pfam" id="PF01571">
    <property type="entry name" value="GCV_T"/>
    <property type="match status" value="1"/>
</dbReference>
<dbReference type="InterPro" id="IPR028896">
    <property type="entry name" value="GcvT/YgfZ/DmdA"/>
</dbReference>
<evidence type="ECO:0000259" key="1">
    <source>
        <dbReference type="Pfam" id="PF01571"/>
    </source>
</evidence>
<dbReference type="GO" id="GO:0005829">
    <property type="term" value="C:cytosol"/>
    <property type="evidence" value="ECO:0007669"/>
    <property type="project" value="TreeGrafter"/>
</dbReference>
<dbReference type="PANTHER" id="PTHR43757:SF2">
    <property type="entry name" value="AMINOMETHYLTRANSFERASE, MITOCHONDRIAL"/>
    <property type="match status" value="1"/>
</dbReference>
<dbReference type="SUPFAM" id="SSF103025">
    <property type="entry name" value="Folate-binding domain"/>
    <property type="match status" value="1"/>
</dbReference>
<dbReference type="AlphaFoldDB" id="A0AB39BIE3"/>
<dbReference type="InterPro" id="IPR006222">
    <property type="entry name" value="GCVT_N"/>
</dbReference>
<evidence type="ECO:0000313" key="2">
    <source>
        <dbReference type="EMBL" id="XDI06161.1"/>
    </source>
</evidence>
<protein>
    <submittedName>
        <fullName evidence="2">Aminomethyl transferase family protein</fullName>
    </submittedName>
</protein>
<gene>
    <name evidence="2" type="ORF">ABFY20_03440</name>
</gene>
<name>A0AB39BIE3_9MICO</name>
<proteinExistence type="predicted"/>
<reference evidence="2" key="1">
    <citation type="submission" date="2024-05" db="EMBL/GenBank/DDBJ databases">
        <title>Herbiconiux sp. A18JL235.</title>
        <authorList>
            <person name="Zhang G."/>
        </authorList>
    </citation>
    <scope>NUCLEOTIDE SEQUENCE</scope>
    <source>
        <strain evidence="2">A18JL235</strain>
    </source>
</reference>
<dbReference type="InterPro" id="IPR027266">
    <property type="entry name" value="TrmE/GcvT-like"/>
</dbReference>
<dbReference type="PANTHER" id="PTHR43757">
    <property type="entry name" value="AMINOMETHYLTRANSFERASE"/>
    <property type="match status" value="1"/>
</dbReference>
<dbReference type="RefSeq" id="WP_368498550.1">
    <property type="nucleotide sequence ID" value="NZ_CP162511.1"/>
</dbReference>
<feature type="domain" description="GCVT N-terminal" evidence="1">
    <location>
        <begin position="31"/>
        <end position="251"/>
    </location>
</feature>